<sequence length="588" mass="65523">MSQRDNDIRIKPGRIRDKGPSAKRAKSFVGQVMRAAKKAGHTCNHFRTSGGRSGRSTFGRGRFVRVSRGLARTQRRVVVNARIVRHRGQKFRSAPLAKHLDYLKREGVTKDGRDAAMFDKEHDQVDDRAFAASTEDDRHHFRFIVSPEDAGQMEDLRAFTRDLMAQAERDLGTELNWVAVDHWNTENPHVHVLVRGKADDRKDLVISRDYISRGLRGRAEELVDLELGPRSEKEIAVGLDAEVKAERWTGLDRALRSYADDSLGVADLRPGAPDIEDEDLKRRMIGRAQTLERFGLAEKLAPTVWQLKPGMEDTLREMAVRGDIIKTMHRALSEQTRGQARVQSNFAIEGQPDNSILGKLVDRGLHNELSGEAYAIIDGVDGRLHHLRFRDLNLTGDTPLGGIVETRSWTGKDGETRRLALVGRSDIALGKQVDADGATWVDRLALAKTRAPLAQSGFGAEVRDALEKRTEHLVGQGLAMRQGQRVTFNRDLLKTLRQRDLDRAASRIADETGLPFRKSGDGETMAGTYRQRLDLASGRFAMIDDGMGFELVPWKPQLEKHLGQTVAGTVAAGGGIDWSLGRKRGLSI</sequence>
<accession>A0AA44F8Y7</accession>
<feature type="region of interest" description="Disordered" evidence="1">
    <location>
        <begin position="1"/>
        <end position="24"/>
    </location>
</feature>
<feature type="compositionally biased region" description="Low complexity" evidence="1">
    <location>
        <begin position="46"/>
        <end position="59"/>
    </location>
</feature>
<evidence type="ECO:0000313" key="3">
    <source>
        <dbReference type="Proteomes" id="UP000702952"/>
    </source>
</evidence>
<protein>
    <submittedName>
        <fullName evidence="2">DUF3363 domain-containing protein</fullName>
    </submittedName>
</protein>
<dbReference type="AlphaFoldDB" id="A0AA44F8Y7"/>
<comment type="caution">
    <text evidence="2">The sequence shown here is derived from an EMBL/GenBank/DDBJ whole genome shotgun (WGS) entry which is preliminary data.</text>
</comment>
<dbReference type="InterPro" id="IPR021795">
    <property type="entry name" value="DUF3363"/>
</dbReference>
<dbReference type="RefSeq" id="WP_111793679.1">
    <property type="nucleotide sequence ID" value="NZ_JAAMAW010000025.1"/>
</dbReference>
<proteinExistence type="predicted"/>
<dbReference type="Pfam" id="PF11843">
    <property type="entry name" value="DUF3363"/>
    <property type="match status" value="2"/>
</dbReference>
<name>A0AA44F8Y7_AGRTU</name>
<gene>
    <name evidence="2" type="ORF">G6M46_23670</name>
</gene>
<dbReference type="EMBL" id="JAAMAY010000036">
    <property type="protein sequence ID" value="NTC31133.1"/>
    <property type="molecule type" value="Genomic_DNA"/>
</dbReference>
<evidence type="ECO:0000256" key="1">
    <source>
        <dbReference type="SAM" id="MobiDB-lite"/>
    </source>
</evidence>
<feature type="compositionally biased region" description="Basic and acidic residues" evidence="1">
    <location>
        <begin position="1"/>
        <end position="20"/>
    </location>
</feature>
<reference evidence="2" key="1">
    <citation type="journal article" date="2020" name="Science">
        <title>Unexpected conservation and global transmission of agrobacterial virulence plasmids.</title>
        <authorList>
            <person name="Weisberg A.J."/>
            <person name="Davis E.W. 2nd"/>
            <person name="Tabima J."/>
            <person name="Belcher M.S."/>
            <person name="Miller M."/>
            <person name="Kuo C.H."/>
            <person name="Loper J.E."/>
            <person name="Grunwald N.J."/>
            <person name="Putnam M.L."/>
            <person name="Chang J.H."/>
        </authorList>
    </citation>
    <scope>NUCLEOTIDE SEQUENCE</scope>
    <source>
        <strain evidence="2">17-1853-1a</strain>
    </source>
</reference>
<organism evidence="2 3">
    <name type="scientific">Agrobacterium tumefaciens</name>
    <dbReference type="NCBI Taxonomy" id="358"/>
    <lineage>
        <taxon>Bacteria</taxon>
        <taxon>Pseudomonadati</taxon>
        <taxon>Pseudomonadota</taxon>
        <taxon>Alphaproteobacteria</taxon>
        <taxon>Hyphomicrobiales</taxon>
        <taxon>Rhizobiaceae</taxon>
        <taxon>Rhizobium/Agrobacterium group</taxon>
        <taxon>Agrobacterium</taxon>
        <taxon>Agrobacterium tumefaciens complex</taxon>
    </lineage>
</organism>
<dbReference type="Proteomes" id="UP000702952">
    <property type="component" value="Unassembled WGS sequence"/>
</dbReference>
<evidence type="ECO:0000313" key="2">
    <source>
        <dbReference type="EMBL" id="NTC31133.1"/>
    </source>
</evidence>
<feature type="region of interest" description="Disordered" evidence="1">
    <location>
        <begin position="39"/>
        <end position="59"/>
    </location>
</feature>